<dbReference type="GO" id="GO:0003834">
    <property type="term" value="F:beta-carotene 15,15'-dioxygenase activity"/>
    <property type="evidence" value="ECO:0007669"/>
    <property type="project" value="TreeGrafter"/>
</dbReference>
<keyword evidence="3" id="KW-0560">Oxidoreductase</keyword>
<evidence type="ECO:0000256" key="1">
    <source>
        <dbReference type="ARBA" id="ARBA00006787"/>
    </source>
</evidence>
<dbReference type="GO" id="GO:0046872">
    <property type="term" value="F:metal ion binding"/>
    <property type="evidence" value="ECO:0007669"/>
    <property type="project" value="UniProtKB-KW"/>
</dbReference>
<feature type="binding site" evidence="5">
    <location>
        <position position="278"/>
    </location>
    <ligand>
        <name>Fe cation</name>
        <dbReference type="ChEBI" id="CHEBI:24875"/>
        <note>catalytic</note>
    </ligand>
</feature>
<evidence type="ECO:0000256" key="4">
    <source>
        <dbReference type="ARBA" id="ARBA00023004"/>
    </source>
</evidence>
<feature type="compositionally biased region" description="Low complexity" evidence="6">
    <location>
        <begin position="1"/>
        <end position="10"/>
    </location>
</feature>
<evidence type="ECO:0000256" key="3">
    <source>
        <dbReference type="ARBA" id="ARBA00023002"/>
    </source>
</evidence>
<dbReference type="EMBL" id="CAXKWB010001868">
    <property type="protein sequence ID" value="CAL4065691.1"/>
    <property type="molecule type" value="Genomic_DNA"/>
</dbReference>
<keyword evidence="2 5" id="KW-0479">Metal-binding</keyword>
<evidence type="ECO:0000313" key="7">
    <source>
        <dbReference type="EMBL" id="CAL4065691.1"/>
    </source>
</evidence>
<sequence>MESTETTIHSSTHKVEENPQGKNTMKDILVEEDGRINYYPKCDAKIWLRSCTQEVTNPLQGEKTGTIPEWLHGSLIRNGPGRIKVGESTYNHLFDGSSLLHRFHFNKGEITYQNRFLQSTSYIKDTQAQRIVVNYFGTRAHPDPCKSILKNIASKFSIEEQFSDNAQISLYPYGDGLYALTETPFMYRVNPETLETHQKVDMTKYVSVFTHTAHPHVEEDGTVYNIGQGVGPTGPKYHICQFPKGENHSQGNKNPTFKKAKIVASVSARWSMNPCYMHSFAATPNYW</sequence>
<accession>A0AAV2PZ93</accession>
<gene>
    <name evidence="7" type="ORF">MNOR_LOCUS4980</name>
</gene>
<feature type="non-terminal residue" evidence="7">
    <location>
        <position position="287"/>
    </location>
</feature>
<dbReference type="AlphaFoldDB" id="A0AAV2PZ93"/>
<feature type="binding site" evidence="5">
    <location>
        <position position="214"/>
    </location>
    <ligand>
        <name>Fe cation</name>
        <dbReference type="ChEBI" id="CHEBI:24875"/>
        <note>catalytic</note>
    </ligand>
</feature>
<dbReference type="Proteomes" id="UP001497623">
    <property type="component" value="Unassembled WGS sequence"/>
</dbReference>
<evidence type="ECO:0000256" key="6">
    <source>
        <dbReference type="SAM" id="MobiDB-lite"/>
    </source>
</evidence>
<dbReference type="PANTHER" id="PTHR10543">
    <property type="entry name" value="BETA-CAROTENE DIOXYGENASE"/>
    <property type="match status" value="1"/>
</dbReference>
<organism evidence="7 8">
    <name type="scientific">Meganyctiphanes norvegica</name>
    <name type="common">Northern krill</name>
    <name type="synonym">Thysanopoda norvegica</name>
    <dbReference type="NCBI Taxonomy" id="48144"/>
    <lineage>
        <taxon>Eukaryota</taxon>
        <taxon>Metazoa</taxon>
        <taxon>Ecdysozoa</taxon>
        <taxon>Arthropoda</taxon>
        <taxon>Crustacea</taxon>
        <taxon>Multicrustacea</taxon>
        <taxon>Malacostraca</taxon>
        <taxon>Eumalacostraca</taxon>
        <taxon>Eucarida</taxon>
        <taxon>Euphausiacea</taxon>
        <taxon>Euphausiidae</taxon>
        <taxon>Meganyctiphanes</taxon>
    </lineage>
</organism>
<comment type="similarity">
    <text evidence="1">Belongs to the carotenoid oxygenase family.</text>
</comment>
<evidence type="ECO:0000313" key="8">
    <source>
        <dbReference type="Proteomes" id="UP001497623"/>
    </source>
</evidence>
<feature type="compositionally biased region" description="Basic and acidic residues" evidence="6">
    <location>
        <begin position="13"/>
        <end position="25"/>
    </location>
</feature>
<keyword evidence="8" id="KW-1185">Reference proteome</keyword>
<dbReference type="PANTHER" id="PTHR10543:SF24">
    <property type="entry name" value="CAROTENOID ISOMEROOXYGENASE"/>
    <property type="match status" value="1"/>
</dbReference>
<feature type="region of interest" description="Disordered" evidence="6">
    <location>
        <begin position="1"/>
        <end position="25"/>
    </location>
</feature>
<dbReference type="GO" id="GO:0042574">
    <property type="term" value="P:retinal metabolic process"/>
    <property type="evidence" value="ECO:0007669"/>
    <property type="project" value="TreeGrafter"/>
</dbReference>
<evidence type="ECO:0000256" key="2">
    <source>
        <dbReference type="ARBA" id="ARBA00022723"/>
    </source>
</evidence>
<comment type="caution">
    <text evidence="7">The sequence shown here is derived from an EMBL/GenBank/DDBJ whole genome shotgun (WGS) entry which is preliminary data.</text>
</comment>
<dbReference type="InterPro" id="IPR004294">
    <property type="entry name" value="Carotenoid_Oase"/>
</dbReference>
<evidence type="ECO:0000256" key="5">
    <source>
        <dbReference type="PIRSR" id="PIRSR604294-1"/>
    </source>
</evidence>
<reference evidence="7 8" key="1">
    <citation type="submission" date="2024-05" db="EMBL/GenBank/DDBJ databases">
        <authorList>
            <person name="Wallberg A."/>
        </authorList>
    </citation>
    <scope>NUCLEOTIDE SEQUENCE [LARGE SCALE GENOMIC DNA]</scope>
</reference>
<keyword evidence="4 5" id="KW-0408">Iron</keyword>
<proteinExistence type="inferred from homology"/>
<comment type="cofactor">
    <cofactor evidence="5">
        <name>Fe(2+)</name>
        <dbReference type="ChEBI" id="CHEBI:29033"/>
    </cofactor>
    <text evidence="5">Binds 1 Fe(2+) ion per subunit.</text>
</comment>
<dbReference type="GO" id="GO:0016121">
    <property type="term" value="P:carotene catabolic process"/>
    <property type="evidence" value="ECO:0007669"/>
    <property type="project" value="TreeGrafter"/>
</dbReference>
<protein>
    <submittedName>
        <fullName evidence="7">Uncharacterized protein</fullName>
    </submittedName>
</protein>
<dbReference type="Pfam" id="PF03055">
    <property type="entry name" value="RPE65"/>
    <property type="match status" value="1"/>
</dbReference>
<dbReference type="GO" id="GO:0010436">
    <property type="term" value="F:carotenoid dioxygenase activity"/>
    <property type="evidence" value="ECO:0007669"/>
    <property type="project" value="TreeGrafter"/>
</dbReference>
<name>A0AAV2PZ93_MEGNR</name>